<reference evidence="1" key="1">
    <citation type="journal article" date="2007" name="PLoS Genet.">
        <title>Patterns and implications of gene gain and loss in the evolution of Prochlorococcus.</title>
        <authorList>
            <person name="Kettler G.C."/>
            <person name="Martiny A.C."/>
            <person name="Huang K."/>
            <person name="Zucker J."/>
            <person name="Coleman M.L."/>
            <person name="Rodrigue S."/>
            <person name="Chen F."/>
            <person name="Lapidus A."/>
            <person name="Ferriera S."/>
            <person name="Johnson J."/>
            <person name="Steglich C."/>
            <person name="Church G.M."/>
            <person name="Richardson P."/>
            <person name="Chisholm S.W."/>
        </authorList>
    </citation>
    <scope>NUCLEOTIDE SEQUENCE [LARGE SCALE GENOMIC DNA]</scope>
    <source>
        <strain evidence="1">MIT 9303</strain>
    </source>
</reference>
<evidence type="ECO:0008006" key="2">
    <source>
        <dbReference type="Google" id="ProtNLM"/>
    </source>
</evidence>
<dbReference type="HOGENOM" id="CLU_055407_1_1_3"/>
<dbReference type="Proteomes" id="UP000002274">
    <property type="component" value="Chromosome"/>
</dbReference>
<dbReference type="AlphaFoldDB" id="A2C6F4"/>
<accession>A2C6F4</accession>
<evidence type="ECO:0000313" key="1">
    <source>
        <dbReference type="EMBL" id="ABM77064.1"/>
    </source>
</evidence>
<protein>
    <recommendedName>
        <fullName evidence="2">DUF3747 domain-containing protein</fullName>
    </recommendedName>
</protein>
<dbReference type="BioCyc" id="PMAR59922:G1G80-294-MONOMER"/>
<organism evidence="1">
    <name type="scientific">Prochlorococcus marinus (strain MIT 9303)</name>
    <dbReference type="NCBI Taxonomy" id="59922"/>
    <lineage>
        <taxon>Bacteria</taxon>
        <taxon>Bacillati</taxon>
        <taxon>Cyanobacteriota</taxon>
        <taxon>Cyanophyceae</taxon>
        <taxon>Synechococcales</taxon>
        <taxon>Prochlorococcaceae</taxon>
        <taxon>Prochlorococcus</taxon>
    </lineage>
</organism>
<name>A2C6F4_PROM3</name>
<reference evidence="1" key="2">
    <citation type="submission" date="2007-01" db="EMBL/GenBank/DDBJ databases">
        <authorList>
            <person name="Chisholm S."/>
            <person name="Huang K."/>
            <person name="Martiny A."/>
            <person name="Kettler G."/>
            <person name="Zucker J."/>
            <person name="Coleman M."/>
            <person name="Keller K."/>
            <person name="Arkin A."/>
            <person name="Coe A."/>
            <person name="Rodrigue S."/>
            <person name="Church G."/>
            <person name="Ferriera S."/>
            <person name="Johnson J."/>
            <person name="Kravitz S."/>
            <person name="Beeson K."/>
            <person name="Sutton G."/>
            <person name="Rogers Y.-H."/>
            <person name="Friedman R."/>
            <person name="Frazier M."/>
            <person name="Venter J.C."/>
        </authorList>
    </citation>
    <scope>NUCLEOTIDE SEQUENCE</scope>
    <source>
        <strain evidence="1">MIT 9303</strain>
    </source>
</reference>
<dbReference type="KEGG" id="pmf:P9303_03111"/>
<dbReference type="RefSeq" id="WP_011824990.1">
    <property type="nucleotide sequence ID" value="NC_008820.1"/>
</dbReference>
<dbReference type="EMBL" id="CP000554">
    <property type="protein sequence ID" value="ABM77064.1"/>
    <property type="molecule type" value="Genomic_DNA"/>
</dbReference>
<dbReference type="STRING" id="59922.P9303_03111"/>
<dbReference type="InterPro" id="IPR022222">
    <property type="entry name" value="DUF3747"/>
</dbReference>
<sequence length="247" mass="26750">MARYFHSAVALVLVGATGLTGWSSSVQAQGSLFTAAPVEQSRFILVGAPIGKGERSQLNIYEQRSSKRACFAVDGSLPAVVDPLLARFDFTGICNRYIDGNGYSLRIGGDDLGTHYRLSVVRTDGDMHLLAIPTRDTSSPALIVARAGGSGVSSSDFLKLNFEPGWQLMRRQYGQRTLGHLYVFSETWPGSSDEDVTAEEVVVEEVVEEVTAEAEVDVEEIVVEEVVVEEETVEEITPEASTVESAD</sequence>
<gene>
    <name evidence="1" type="ordered locus">P9303_03111</name>
</gene>
<proteinExistence type="predicted"/>
<dbReference type="Pfam" id="PF12565">
    <property type="entry name" value="DUF3747"/>
    <property type="match status" value="1"/>
</dbReference>